<dbReference type="Pfam" id="PF00512">
    <property type="entry name" value="HisKA"/>
    <property type="match status" value="1"/>
</dbReference>
<evidence type="ECO:0000256" key="8">
    <source>
        <dbReference type="SAM" id="Phobius"/>
    </source>
</evidence>
<dbReference type="SMART" id="SM00387">
    <property type="entry name" value="HATPase_c"/>
    <property type="match status" value="1"/>
</dbReference>
<dbReference type="PANTHER" id="PTHR43711:SF1">
    <property type="entry name" value="HISTIDINE KINASE 1"/>
    <property type="match status" value="1"/>
</dbReference>
<dbReference type="InterPro" id="IPR005467">
    <property type="entry name" value="His_kinase_dom"/>
</dbReference>
<evidence type="ECO:0000256" key="5">
    <source>
        <dbReference type="ARBA" id="ARBA00022777"/>
    </source>
</evidence>
<evidence type="ECO:0000313" key="10">
    <source>
        <dbReference type="EMBL" id="GAA4824143.1"/>
    </source>
</evidence>
<keyword evidence="3" id="KW-0597">Phosphoprotein</keyword>
<evidence type="ECO:0000256" key="3">
    <source>
        <dbReference type="ARBA" id="ARBA00022553"/>
    </source>
</evidence>
<accession>A0ABP9D6E2</accession>
<dbReference type="SMART" id="SM00028">
    <property type="entry name" value="TPR"/>
    <property type="match status" value="5"/>
</dbReference>
<keyword evidence="8" id="KW-0812">Transmembrane</keyword>
<dbReference type="Gene3D" id="3.30.565.10">
    <property type="entry name" value="Histidine kinase-like ATPase, C-terminal domain"/>
    <property type="match status" value="1"/>
</dbReference>
<dbReference type="Pfam" id="PF02518">
    <property type="entry name" value="HATPase_c"/>
    <property type="match status" value="1"/>
</dbReference>
<dbReference type="InterPro" id="IPR036890">
    <property type="entry name" value="HATPase_C_sf"/>
</dbReference>
<evidence type="ECO:0000256" key="6">
    <source>
        <dbReference type="ARBA" id="ARBA00023012"/>
    </source>
</evidence>
<evidence type="ECO:0000313" key="11">
    <source>
        <dbReference type="Proteomes" id="UP001500298"/>
    </source>
</evidence>
<comment type="caution">
    <text evidence="10">The sequence shown here is derived from an EMBL/GenBank/DDBJ whole genome shotgun (WGS) entry which is preliminary data.</text>
</comment>
<dbReference type="PROSITE" id="PS50109">
    <property type="entry name" value="HIS_KIN"/>
    <property type="match status" value="1"/>
</dbReference>
<gene>
    <name evidence="10" type="ORF">GCM10023331_05840</name>
</gene>
<dbReference type="SUPFAM" id="SSF47384">
    <property type="entry name" value="Homodimeric domain of signal transducing histidine kinase"/>
    <property type="match status" value="1"/>
</dbReference>
<dbReference type="CDD" id="cd00075">
    <property type="entry name" value="HATPase"/>
    <property type="match status" value="1"/>
</dbReference>
<feature type="repeat" description="TPR" evidence="7">
    <location>
        <begin position="127"/>
        <end position="160"/>
    </location>
</feature>
<dbReference type="Gene3D" id="1.25.40.10">
    <property type="entry name" value="Tetratricopeptide repeat domain"/>
    <property type="match status" value="1"/>
</dbReference>
<dbReference type="Pfam" id="PF13424">
    <property type="entry name" value="TPR_12"/>
    <property type="match status" value="2"/>
</dbReference>
<dbReference type="SUPFAM" id="SSF48452">
    <property type="entry name" value="TPR-like"/>
    <property type="match status" value="2"/>
</dbReference>
<dbReference type="PRINTS" id="PR00344">
    <property type="entry name" value="BCTRLSENSOR"/>
</dbReference>
<name>A0ABP9D6E2_9BACT</name>
<evidence type="ECO:0000256" key="2">
    <source>
        <dbReference type="ARBA" id="ARBA00012438"/>
    </source>
</evidence>
<dbReference type="InterPro" id="IPR004358">
    <property type="entry name" value="Sig_transdc_His_kin-like_C"/>
</dbReference>
<evidence type="ECO:0000259" key="9">
    <source>
        <dbReference type="PROSITE" id="PS50109"/>
    </source>
</evidence>
<dbReference type="CDD" id="cd00082">
    <property type="entry name" value="HisKA"/>
    <property type="match status" value="1"/>
</dbReference>
<dbReference type="Gene3D" id="1.10.287.130">
    <property type="match status" value="1"/>
</dbReference>
<feature type="transmembrane region" description="Helical" evidence="8">
    <location>
        <begin position="364"/>
        <end position="384"/>
    </location>
</feature>
<dbReference type="EC" id="2.7.13.3" evidence="2"/>
<keyword evidence="8" id="KW-1133">Transmembrane helix</keyword>
<reference evidence="11" key="1">
    <citation type="journal article" date="2019" name="Int. J. Syst. Evol. Microbiol.">
        <title>The Global Catalogue of Microorganisms (GCM) 10K type strain sequencing project: providing services to taxonomists for standard genome sequencing and annotation.</title>
        <authorList>
            <consortium name="The Broad Institute Genomics Platform"/>
            <consortium name="The Broad Institute Genome Sequencing Center for Infectious Disease"/>
            <person name="Wu L."/>
            <person name="Ma J."/>
        </authorList>
    </citation>
    <scope>NUCLEOTIDE SEQUENCE [LARGE SCALE GENOMIC DNA]</scope>
    <source>
        <strain evidence="11">JCM 18326</strain>
    </source>
</reference>
<dbReference type="EMBL" id="BAABJX010000011">
    <property type="protein sequence ID" value="GAA4824143.1"/>
    <property type="molecule type" value="Genomic_DNA"/>
</dbReference>
<dbReference type="InterPro" id="IPR050736">
    <property type="entry name" value="Sensor_HK_Regulatory"/>
</dbReference>
<sequence>MRTRLSFSGLLTIIFILYSSVALQAQIKEARDSLLLTLQNTEKDSSYIQTLGKIARTYYSNNPDSALLYINEGLELSSMLQNQPLLGSMYKQKGNLYFFKSEYTTALKNYYEALHIYEQLQDTLSYAGTIQNIGKAFEAQENYERAEPAYRKGLKLLEEIGHPAALSYAYSNMANLFFFKEQLDSSLYFHEKELAIRQQLGRPRLLAYTYNDQALVYEKTGDTESALKKYYASHDILSKQHDQWALSMIKLNIAAIHLSRNNLDSAMHYAQYAHHQAVEIGIKDAITRSSSIIAEVYERKNDYKSALFYHKIFADYQDSLYQKNKGEEIAIMEGRIAMRKKEMENQLLKDSKALQAETIRLQRYLNIAVMLLALGLLLLIVYLYHKRKKQQKLSQRLWLINQEINTKNLQLESQSLEIQEKNQSLTELNEEKNHLIGIVAHDLRNPLASALSLSELLISDCEDKEEDEVLCLQGIQGALGRMNNMIQRILDIKAIESGHFNLSLATYSIDELTNNVVEQLKATAGKKNILIIPKISPATAIVDKDYYSQVIENLLSNAIKFSPMGQRILVTVRQEEGNILCAIQDQGPGISEEDQKRLFGKFQRLGAQPTAGEQSTGLGLSIAKKFTEAMKGEIWCESVLGQGATFFVRFRS</sequence>
<dbReference type="InterPro" id="IPR003594">
    <property type="entry name" value="HATPase_dom"/>
</dbReference>
<dbReference type="PROSITE" id="PS50005">
    <property type="entry name" value="TPR"/>
    <property type="match status" value="2"/>
</dbReference>
<keyword evidence="5" id="KW-0418">Kinase</keyword>
<evidence type="ECO:0000256" key="4">
    <source>
        <dbReference type="ARBA" id="ARBA00022679"/>
    </source>
</evidence>
<evidence type="ECO:0000256" key="1">
    <source>
        <dbReference type="ARBA" id="ARBA00000085"/>
    </source>
</evidence>
<organism evidence="10 11">
    <name type="scientific">Algivirga pacifica</name>
    <dbReference type="NCBI Taxonomy" id="1162670"/>
    <lineage>
        <taxon>Bacteria</taxon>
        <taxon>Pseudomonadati</taxon>
        <taxon>Bacteroidota</taxon>
        <taxon>Cytophagia</taxon>
        <taxon>Cytophagales</taxon>
        <taxon>Flammeovirgaceae</taxon>
        <taxon>Algivirga</taxon>
    </lineage>
</organism>
<dbReference type="InterPro" id="IPR011990">
    <property type="entry name" value="TPR-like_helical_dom_sf"/>
</dbReference>
<dbReference type="PANTHER" id="PTHR43711">
    <property type="entry name" value="TWO-COMPONENT HISTIDINE KINASE"/>
    <property type="match status" value="1"/>
</dbReference>
<dbReference type="InterPro" id="IPR036097">
    <property type="entry name" value="HisK_dim/P_sf"/>
</dbReference>
<keyword evidence="8" id="KW-0472">Membrane</keyword>
<keyword evidence="4" id="KW-0808">Transferase</keyword>
<dbReference type="InterPro" id="IPR003661">
    <property type="entry name" value="HisK_dim/P_dom"/>
</dbReference>
<dbReference type="SUPFAM" id="SSF55874">
    <property type="entry name" value="ATPase domain of HSP90 chaperone/DNA topoisomerase II/histidine kinase"/>
    <property type="match status" value="1"/>
</dbReference>
<dbReference type="Proteomes" id="UP001500298">
    <property type="component" value="Unassembled WGS sequence"/>
</dbReference>
<feature type="domain" description="Histidine kinase" evidence="9">
    <location>
        <begin position="438"/>
        <end position="652"/>
    </location>
</feature>
<evidence type="ECO:0000256" key="7">
    <source>
        <dbReference type="PROSITE-ProRule" id="PRU00339"/>
    </source>
</evidence>
<comment type="catalytic activity">
    <reaction evidence="1">
        <text>ATP + protein L-histidine = ADP + protein N-phospho-L-histidine.</text>
        <dbReference type="EC" id="2.7.13.3"/>
    </reaction>
</comment>
<proteinExistence type="predicted"/>
<dbReference type="InterPro" id="IPR019734">
    <property type="entry name" value="TPR_rpt"/>
</dbReference>
<feature type="repeat" description="TPR" evidence="7">
    <location>
        <begin position="87"/>
        <end position="120"/>
    </location>
</feature>
<keyword evidence="7" id="KW-0802">TPR repeat</keyword>
<dbReference type="SMART" id="SM00388">
    <property type="entry name" value="HisKA"/>
    <property type="match status" value="1"/>
</dbReference>
<protein>
    <recommendedName>
        <fullName evidence="2">histidine kinase</fullName>
        <ecNumber evidence="2">2.7.13.3</ecNumber>
    </recommendedName>
</protein>
<keyword evidence="11" id="KW-1185">Reference proteome</keyword>
<keyword evidence="6" id="KW-0902">Two-component regulatory system</keyword>
<dbReference type="RefSeq" id="WP_345369060.1">
    <property type="nucleotide sequence ID" value="NZ_BAABJX010000011.1"/>
</dbReference>